<name>A0A7M2WZE0_9BACT</name>
<dbReference type="KEGG" id="hbs:IPV69_05875"/>
<evidence type="ECO:0000313" key="1">
    <source>
        <dbReference type="EMBL" id="QOV90887.1"/>
    </source>
</evidence>
<dbReference type="EMBL" id="CP063458">
    <property type="protein sequence ID" value="QOV90887.1"/>
    <property type="molecule type" value="Genomic_DNA"/>
</dbReference>
<evidence type="ECO:0000313" key="2">
    <source>
        <dbReference type="Proteomes" id="UP000593765"/>
    </source>
</evidence>
<keyword evidence="2" id="KW-1185">Reference proteome</keyword>
<proteinExistence type="predicted"/>
<reference evidence="1 2" key="1">
    <citation type="submission" date="2020-10" db="EMBL/GenBank/DDBJ databases">
        <title>Wide distribution of Phycisphaera-like planctomycetes from WD2101 soil group in peatlands and genome analysis of the first cultivated representative.</title>
        <authorList>
            <person name="Dedysh S.N."/>
            <person name="Beletsky A.V."/>
            <person name="Ivanova A."/>
            <person name="Kulichevskaya I.S."/>
            <person name="Suzina N.E."/>
            <person name="Philippov D.A."/>
            <person name="Rakitin A.L."/>
            <person name="Mardanov A.V."/>
            <person name="Ravin N.V."/>
        </authorList>
    </citation>
    <scope>NUCLEOTIDE SEQUENCE [LARGE SCALE GENOMIC DNA]</scope>
    <source>
        <strain evidence="1 2">M1803</strain>
    </source>
</reference>
<protein>
    <submittedName>
        <fullName evidence="1">Uncharacterized protein</fullName>
    </submittedName>
</protein>
<organism evidence="1 2">
    <name type="scientific">Humisphaera borealis</name>
    <dbReference type="NCBI Taxonomy" id="2807512"/>
    <lineage>
        <taxon>Bacteria</taxon>
        <taxon>Pseudomonadati</taxon>
        <taxon>Planctomycetota</taxon>
        <taxon>Phycisphaerae</taxon>
        <taxon>Tepidisphaerales</taxon>
        <taxon>Tepidisphaeraceae</taxon>
        <taxon>Humisphaera</taxon>
    </lineage>
</organism>
<gene>
    <name evidence="1" type="ORF">IPV69_05875</name>
</gene>
<dbReference type="RefSeq" id="WP_206293991.1">
    <property type="nucleotide sequence ID" value="NZ_CP063458.1"/>
</dbReference>
<dbReference type="Proteomes" id="UP000593765">
    <property type="component" value="Chromosome"/>
</dbReference>
<sequence length="150" mass="16263">MPLDPHNLLDKLATYLVATLSINESGGRSIWTGPADETQVPLDSLGRVGVYTELRNYAGAVSTIGLPTASIQARSVGYVEADVRARALAIVRALLDAQGKPIRNLQLPTSGTATHKILAVQNLRGPDYINRDDKGRPEWVANFDLEYVPL</sequence>
<dbReference type="AlphaFoldDB" id="A0A7M2WZE0"/>
<accession>A0A7M2WZE0</accession>